<dbReference type="CDD" id="cd01556">
    <property type="entry name" value="EPSP_synthase"/>
    <property type="match status" value="1"/>
</dbReference>
<dbReference type="PIRSF" id="PIRSF000505">
    <property type="entry name" value="EPSPS"/>
    <property type="match status" value="1"/>
</dbReference>
<comment type="similarity">
    <text evidence="2">Belongs to the EPSP synthase family.</text>
</comment>
<dbReference type="NCBIfam" id="TIGR01356">
    <property type="entry name" value="aroA"/>
    <property type="match status" value="1"/>
</dbReference>
<dbReference type="AlphaFoldDB" id="A0A6J6L0Q5"/>
<comment type="catalytic activity">
    <reaction evidence="8">
        <text>3-phosphoshikimate + phosphoenolpyruvate = 5-O-(1-carboxyvinyl)-3-phosphoshikimate + phosphate</text>
        <dbReference type="Rhea" id="RHEA:21256"/>
        <dbReference type="ChEBI" id="CHEBI:43474"/>
        <dbReference type="ChEBI" id="CHEBI:57701"/>
        <dbReference type="ChEBI" id="CHEBI:58702"/>
        <dbReference type="ChEBI" id="CHEBI:145989"/>
        <dbReference type="EC" id="2.5.1.19"/>
    </reaction>
    <physiologicalReaction direction="left-to-right" evidence="8">
        <dbReference type="Rhea" id="RHEA:21257"/>
    </physiologicalReaction>
</comment>
<evidence type="ECO:0000256" key="7">
    <source>
        <dbReference type="ARBA" id="ARBA00023141"/>
    </source>
</evidence>
<dbReference type="GO" id="GO:0008652">
    <property type="term" value="P:amino acid biosynthetic process"/>
    <property type="evidence" value="ECO:0007669"/>
    <property type="project" value="UniProtKB-KW"/>
</dbReference>
<dbReference type="InterPro" id="IPR013792">
    <property type="entry name" value="RNA3'P_cycl/enolpyr_Trfase_a/b"/>
</dbReference>
<protein>
    <recommendedName>
        <fullName evidence="3">3-phosphoshikimate 1-carboxyvinyltransferase</fullName>
        <ecNumber evidence="3">2.5.1.19</ecNumber>
    </recommendedName>
</protein>
<evidence type="ECO:0000256" key="4">
    <source>
        <dbReference type="ARBA" id="ARBA00022490"/>
    </source>
</evidence>
<dbReference type="InterPro" id="IPR001986">
    <property type="entry name" value="Enolpyruvate_Tfrase_dom"/>
</dbReference>
<keyword evidence="4" id="KW-0963">Cytoplasm</keyword>
<dbReference type="GO" id="GO:0009423">
    <property type="term" value="P:chorismate biosynthetic process"/>
    <property type="evidence" value="ECO:0007669"/>
    <property type="project" value="UniProtKB-UniPathway"/>
</dbReference>
<dbReference type="EC" id="2.5.1.19" evidence="3"/>
<sequence length="432" mass="45001">MSSSGISSRAIFSPGKPLRGAISVPGCKGISHRALLFAALSDGRSVLRGLSLGGDVKSTLKVLEQLEIFATPTDGELTLQSRGYDLFTEPDDPLDCGNSGTTMRMLAGILVSRPFHSVLVGDESLSSRPMARIVEPLHMMGAKIVSTDGHSPIEIDGGVLTGCRHDLPVASGQVKSALLFAGMQASGWTEIHEPQPSRDHTERMLRALGAPIEVLDSTTVKVRAVGALDPFTLEIPGDASSAAFFVVAATIVPGSEITIKGVGLNPLRVAYLDVLIAMGADIESEITEERLGEPVGDITVRSAPLSGVVIESSEGIIDELPILAVAAATANGQTTITGAGEMRVKESDRIATTVAMLEALGVRAVATDDGMRIEGGSLDGGSVETYGDHRIAMCAAVAALACSGSTEIIGWDAVDVSYPGFDIDLARLRESN</sequence>
<evidence type="ECO:0000256" key="1">
    <source>
        <dbReference type="ARBA" id="ARBA00004811"/>
    </source>
</evidence>
<dbReference type="HAMAP" id="MF_00210">
    <property type="entry name" value="EPSP_synth"/>
    <property type="match status" value="1"/>
</dbReference>
<evidence type="ECO:0000256" key="2">
    <source>
        <dbReference type="ARBA" id="ARBA00009948"/>
    </source>
</evidence>
<evidence type="ECO:0000256" key="5">
    <source>
        <dbReference type="ARBA" id="ARBA00022605"/>
    </source>
</evidence>
<name>A0A6J6L0Q5_9ZZZZ</name>
<keyword evidence="5" id="KW-0028">Amino-acid biosynthesis</keyword>
<keyword evidence="6" id="KW-0808">Transferase</keyword>
<evidence type="ECO:0000256" key="3">
    <source>
        <dbReference type="ARBA" id="ARBA00012450"/>
    </source>
</evidence>
<dbReference type="PANTHER" id="PTHR21090">
    <property type="entry name" value="AROM/DEHYDROQUINATE SYNTHASE"/>
    <property type="match status" value="1"/>
</dbReference>
<keyword evidence="7" id="KW-0057">Aromatic amino acid biosynthesis</keyword>
<comment type="pathway">
    <text evidence="1">Metabolic intermediate biosynthesis; chorismate biosynthesis; chorismate from D-erythrose 4-phosphate and phosphoenolpyruvate: step 6/7.</text>
</comment>
<dbReference type="InterPro" id="IPR023193">
    <property type="entry name" value="EPSP_synthase_CS"/>
</dbReference>
<dbReference type="InterPro" id="IPR006264">
    <property type="entry name" value="EPSP_synthase"/>
</dbReference>
<dbReference type="UniPathway" id="UPA00053">
    <property type="reaction ID" value="UER00089"/>
</dbReference>
<reference evidence="10" key="1">
    <citation type="submission" date="2020-05" db="EMBL/GenBank/DDBJ databases">
        <authorList>
            <person name="Chiriac C."/>
            <person name="Salcher M."/>
            <person name="Ghai R."/>
            <person name="Kavagutti S V."/>
        </authorList>
    </citation>
    <scope>NUCLEOTIDE SEQUENCE</scope>
</reference>
<proteinExistence type="inferred from homology"/>
<dbReference type="PROSITE" id="PS00885">
    <property type="entry name" value="EPSP_SYNTHASE_2"/>
    <property type="match status" value="1"/>
</dbReference>
<dbReference type="PANTHER" id="PTHR21090:SF5">
    <property type="entry name" value="PENTAFUNCTIONAL AROM POLYPEPTIDE"/>
    <property type="match status" value="1"/>
</dbReference>
<accession>A0A6J6L0Q5</accession>
<dbReference type="InterPro" id="IPR036968">
    <property type="entry name" value="Enolpyruvate_Tfrase_sf"/>
</dbReference>
<evidence type="ECO:0000256" key="8">
    <source>
        <dbReference type="ARBA" id="ARBA00044633"/>
    </source>
</evidence>
<organism evidence="10">
    <name type="scientific">freshwater metagenome</name>
    <dbReference type="NCBI Taxonomy" id="449393"/>
    <lineage>
        <taxon>unclassified sequences</taxon>
        <taxon>metagenomes</taxon>
        <taxon>ecological metagenomes</taxon>
    </lineage>
</organism>
<dbReference type="GO" id="GO:0003866">
    <property type="term" value="F:3-phosphoshikimate 1-carboxyvinyltransferase activity"/>
    <property type="evidence" value="ECO:0007669"/>
    <property type="project" value="UniProtKB-EC"/>
</dbReference>
<dbReference type="SUPFAM" id="SSF55205">
    <property type="entry name" value="EPT/RTPC-like"/>
    <property type="match status" value="1"/>
</dbReference>
<feature type="domain" description="Enolpyruvate transferase" evidence="9">
    <location>
        <begin position="14"/>
        <end position="421"/>
    </location>
</feature>
<dbReference type="GO" id="GO:0009073">
    <property type="term" value="P:aromatic amino acid family biosynthetic process"/>
    <property type="evidence" value="ECO:0007669"/>
    <property type="project" value="UniProtKB-KW"/>
</dbReference>
<dbReference type="Gene3D" id="3.65.10.10">
    <property type="entry name" value="Enolpyruvate transferase domain"/>
    <property type="match status" value="2"/>
</dbReference>
<dbReference type="FunFam" id="3.65.10.10:FF:000005">
    <property type="entry name" value="3-phosphoshikimate 1-carboxyvinyltransferase"/>
    <property type="match status" value="1"/>
</dbReference>
<dbReference type="PROSITE" id="PS00104">
    <property type="entry name" value="EPSP_SYNTHASE_1"/>
    <property type="match status" value="1"/>
</dbReference>
<gene>
    <name evidence="10" type="ORF">UFOPK2242_00569</name>
</gene>
<evidence type="ECO:0000256" key="6">
    <source>
        <dbReference type="ARBA" id="ARBA00022679"/>
    </source>
</evidence>
<evidence type="ECO:0000313" key="10">
    <source>
        <dbReference type="EMBL" id="CAB4653945.1"/>
    </source>
</evidence>
<dbReference type="Pfam" id="PF00275">
    <property type="entry name" value="EPSP_synthase"/>
    <property type="match status" value="1"/>
</dbReference>
<dbReference type="EMBL" id="CAEZWM010000052">
    <property type="protein sequence ID" value="CAB4653945.1"/>
    <property type="molecule type" value="Genomic_DNA"/>
</dbReference>
<evidence type="ECO:0000259" key="9">
    <source>
        <dbReference type="Pfam" id="PF00275"/>
    </source>
</evidence>